<dbReference type="InterPro" id="IPR001444">
    <property type="entry name" value="Flag_bb_rod_N"/>
</dbReference>
<dbReference type="InterPro" id="IPR020013">
    <property type="entry name" value="Flagellar_FlgE/F/G"/>
</dbReference>
<protein>
    <recommendedName>
        <fullName evidence="3 5">Flagellar hook protein FlgE</fullName>
    </recommendedName>
</protein>
<dbReference type="Pfam" id="PF06429">
    <property type="entry name" value="Flg_bbr_C"/>
    <property type="match status" value="1"/>
</dbReference>
<dbReference type="GO" id="GO:0009425">
    <property type="term" value="C:bacterial-type flagellum basal body"/>
    <property type="evidence" value="ECO:0007669"/>
    <property type="project" value="UniProtKB-SubCell"/>
</dbReference>
<dbReference type="GO" id="GO:0005829">
    <property type="term" value="C:cytosol"/>
    <property type="evidence" value="ECO:0007669"/>
    <property type="project" value="TreeGrafter"/>
</dbReference>
<dbReference type="InterPro" id="IPR011491">
    <property type="entry name" value="FlgE_D2"/>
</dbReference>
<dbReference type="Pfam" id="PF07559">
    <property type="entry name" value="FlgE_D2"/>
    <property type="match status" value="1"/>
</dbReference>
<dbReference type="Pfam" id="PF22692">
    <property type="entry name" value="LlgE_F_G_D1"/>
    <property type="match status" value="1"/>
</dbReference>
<feature type="domain" description="Flagellar basal-body/hook protein C-terminal" evidence="7">
    <location>
        <begin position="362"/>
        <end position="406"/>
    </location>
</feature>
<dbReference type="InterPro" id="IPR037925">
    <property type="entry name" value="FlgE/F/G-like"/>
</dbReference>
<dbReference type="EMBL" id="LGKO01000002">
    <property type="protein sequence ID" value="KPL84120.1"/>
    <property type="molecule type" value="Genomic_DNA"/>
</dbReference>
<dbReference type="InterPro" id="IPR053967">
    <property type="entry name" value="LlgE_F_G-like_D1"/>
</dbReference>
<dbReference type="PROSITE" id="PS00588">
    <property type="entry name" value="FLAGELLA_BB_ROD"/>
    <property type="match status" value="1"/>
</dbReference>
<evidence type="ECO:0000259" key="8">
    <source>
        <dbReference type="Pfam" id="PF07559"/>
    </source>
</evidence>
<dbReference type="InterPro" id="IPR010930">
    <property type="entry name" value="Flg_bb/hook_C_dom"/>
</dbReference>
<dbReference type="OrthoDB" id="158495at2"/>
<evidence type="ECO:0000259" key="6">
    <source>
        <dbReference type="Pfam" id="PF00460"/>
    </source>
</evidence>
<comment type="caution">
    <text evidence="10">The sequence shown here is derived from an EMBL/GenBank/DDBJ whole genome shotgun (WGS) entry which is preliminary data.</text>
</comment>
<evidence type="ECO:0000256" key="5">
    <source>
        <dbReference type="RuleBase" id="RU362116"/>
    </source>
</evidence>
<dbReference type="Gene3D" id="2.60.98.20">
    <property type="entry name" value="Flagellar hook protein FlgE"/>
    <property type="match status" value="1"/>
</dbReference>
<feature type="domain" description="Flagellar basal body rod protein N-terminal" evidence="6">
    <location>
        <begin position="7"/>
        <end position="35"/>
    </location>
</feature>
<dbReference type="AlphaFoldDB" id="A0A0P6Y536"/>
<dbReference type="NCBIfam" id="TIGR03506">
    <property type="entry name" value="FlgEFG_subfam"/>
    <property type="match status" value="1"/>
</dbReference>
<feature type="domain" description="Flagellar hook protein FlgE/F/G-like D1" evidence="9">
    <location>
        <begin position="95"/>
        <end position="156"/>
    </location>
</feature>
<dbReference type="SUPFAM" id="SSF117143">
    <property type="entry name" value="Flagellar hook protein flgE"/>
    <property type="match status" value="1"/>
</dbReference>
<evidence type="ECO:0000313" key="11">
    <source>
        <dbReference type="Proteomes" id="UP000050544"/>
    </source>
</evidence>
<evidence type="ECO:0000313" key="10">
    <source>
        <dbReference type="EMBL" id="KPL84120.1"/>
    </source>
</evidence>
<dbReference type="PANTHER" id="PTHR30435:SF1">
    <property type="entry name" value="FLAGELLAR HOOK PROTEIN FLGE"/>
    <property type="match status" value="1"/>
</dbReference>
<evidence type="ECO:0000256" key="1">
    <source>
        <dbReference type="ARBA" id="ARBA00004117"/>
    </source>
</evidence>
<dbReference type="STRING" id="869279.SE15_02795"/>
<gene>
    <name evidence="10" type="ORF">SE15_02795</name>
</gene>
<accession>A0A0P6Y536</accession>
<dbReference type="GO" id="GO:0071978">
    <property type="term" value="P:bacterial-type flagellum-dependent swarming motility"/>
    <property type="evidence" value="ECO:0007669"/>
    <property type="project" value="TreeGrafter"/>
</dbReference>
<dbReference type="PANTHER" id="PTHR30435">
    <property type="entry name" value="FLAGELLAR PROTEIN"/>
    <property type="match status" value="1"/>
</dbReference>
<organism evidence="10 11">
    <name type="scientific">Thermanaerothrix daxensis</name>
    <dbReference type="NCBI Taxonomy" id="869279"/>
    <lineage>
        <taxon>Bacteria</taxon>
        <taxon>Bacillati</taxon>
        <taxon>Chloroflexota</taxon>
        <taxon>Anaerolineae</taxon>
        <taxon>Anaerolineales</taxon>
        <taxon>Anaerolineaceae</taxon>
        <taxon>Thermanaerothrix</taxon>
    </lineage>
</organism>
<keyword evidence="4 5" id="KW-0975">Bacterial flagellum</keyword>
<comment type="similarity">
    <text evidence="2 5">Belongs to the flagella basal body rod proteins family.</text>
</comment>
<name>A0A0P6Y536_9CHLR</name>
<evidence type="ECO:0000256" key="4">
    <source>
        <dbReference type="ARBA" id="ARBA00023143"/>
    </source>
</evidence>
<dbReference type="InterPro" id="IPR037058">
    <property type="entry name" value="Falgellar_hook_FlgE_sf"/>
</dbReference>
<reference evidence="10 11" key="1">
    <citation type="submission" date="2015-07" db="EMBL/GenBank/DDBJ databases">
        <title>Whole genome sequence of Thermanaerothrix daxensis DSM 23592.</title>
        <authorList>
            <person name="Hemp J."/>
            <person name="Ward L.M."/>
            <person name="Pace L.A."/>
            <person name="Fischer W.W."/>
        </authorList>
    </citation>
    <scope>NUCLEOTIDE SEQUENCE [LARGE SCALE GENOMIC DNA]</scope>
    <source>
        <strain evidence="10 11">GNS-1</strain>
    </source>
</reference>
<keyword evidence="11" id="KW-1185">Reference proteome</keyword>
<comment type="function">
    <text evidence="5">A flexible structure which links the flagellar filament to the drive apparatus in the basal body.</text>
</comment>
<evidence type="ECO:0000256" key="2">
    <source>
        <dbReference type="ARBA" id="ARBA00009677"/>
    </source>
</evidence>
<dbReference type="InterPro" id="IPR019776">
    <property type="entry name" value="Flagellar_basal_body_rod_CS"/>
</dbReference>
<dbReference type="RefSeq" id="WP_054520570.1">
    <property type="nucleotide sequence ID" value="NZ_LGKO01000002.1"/>
</dbReference>
<proteinExistence type="inferred from homology"/>
<sequence length="408" mass="42804">MLRSMFTAISALNANQAFLDVVADNLANANTPGFKASKVLFQDQFSQLLSPGSAPTNELGGINPTQIGLGIKIGYITPIFSQGMLQATGRNSDLALQGDGFFIYRKGGELFYSREASLHIDAQGYLVNSSTGHRIQGWQNPIGSQGPINTNNPIGDLSVPLDLTLAKATSSMIIGGNLSSDLSIGQSYPVTLGVYDSLGQSHSLTVTFTRTGDNTWSWQVSSPATAQGNGTITFDTNGNVTNAQVLNNIRIPGTNGAADVVITNLDMTQVTMLATESSIAVTSQDGLAAGNVTDVSIEPNSGRIHVLFSNGLKQLIGQLAIAKFTNPSGLIRDGQNLYRAGLNSGEPNIGTAGSGGRGVIASGYLEASNVDMATEFTNLIIAQRGFQASSRLISASDEILAELVNLKR</sequence>
<evidence type="ECO:0000259" key="7">
    <source>
        <dbReference type="Pfam" id="PF06429"/>
    </source>
</evidence>
<dbReference type="Pfam" id="PF00460">
    <property type="entry name" value="Flg_bb_rod"/>
    <property type="match status" value="1"/>
</dbReference>
<dbReference type="Proteomes" id="UP000050544">
    <property type="component" value="Unassembled WGS sequence"/>
</dbReference>
<comment type="subcellular location">
    <subcellularLocation>
        <location evidence="1 5">Bacterial flagellum basal body</location>
    </subcellularLocation>
</comment>
<dbReference type="PATRIC" id="fig|869279.4.peg.558"/>
<evidence type="ECO:0000256" key="3">
    <source>
        <dbReference type="ARBA" id="ARBA00019015"/>
    </source>
</evidence>
<feature type="domain" description="Flagellar hook protein FlgE D2" evidence="8">
    <location>
        <begin position="188"/>
        <end position="286"/>
    </location>
</feature>
<dbReference type="GO" id="GO:0009424">
    <property type="term" value="C:bacterial-type flagellum hook"/>
    <property type="evidence" value="ECO:0007669"/>
    <property type="project" value="TreeGrafter"/>
</dbReference>
<evidence type="ECO:0000259" key="9">
    <source>
        <dbReference type="Pfam" id="PF22692"/>
    </source>
</evidence>